<dbReference type="PANTHER" id="PTHR20863:SF28">
    <property type="entry name" value="ACYL CARRIER PROTEIN, MITOCHONDRIAL"/>
    <property type="match status" value="1"/>
</dbReference>
<keyword evidence="10" id="KW-0443">Lipid metabolism</keyword>
<comment type="similarity">
    <text evidence="2">Belongs to the acyl carrier protein (ACP) family.</text>
</comment>
<evidence type="ECO:0000256" key="3">
    <source>
        <dbReference type="ARBA" id="ARBA00022448"/>
    </source>
</evidence>
<sequence length="89" mass="10242">MSTHDKIVPNQLKITSHLANDLGLDSLDTVEIIVAIEDEFDISIEDVDVEKIHTVQDIVNFIRNYYETKSNPKENPGHKYLKIQFGPQY</sequence>
<dbReference type="VEuPathDB" id="VectorBase:SSCA004907"/>
<proteinExistence type="inferred from homology"/>
<dbReference type="GO" id="GO:0005739">
    <property type="term" value="C:mitochondrion"/>
    <property type="evidence" value="ECO:0007669"/>
    <property type="project" value="UniProtKB-SubCell"/>
</dbReference>
<keyword evidence="7" id="KW-0276">Fatty acid metabolism</keyword>
<keyword evidence="5 13" id="KW-0444">Lipid biosynthesis</keyword>
<reference evidence="14 15" key="1">
    <citation type="journal article" date="2015" name="Parasit. Vectors">
        <title>Draft genome of the scabies mite.</title>
        <authorList>
            <person name="Rider S.D.Jr."/>
            <person name="Morgan M.S."/>
            <person name="Arlian L.G."/>
        </authorList>
    </citation>
    <scope>NUCLEOTIDE SEQUENCE [LARGE SCALE GENOMIC DNA]</scope>
    <source>
        <strain evidence="14">Arlian Lab</strain>
    </source>
</reference>
<dbReference type="Gene3D" id="1.10.1200.10">
    <property type="entry name" value="ACP-like"/>
    <property type="match status" value="1"/>
</dbReference>
<evidence type="ECO:0000256" key="7">
    <source>
        <dbReference type="ARBA" id="ARBA00022832"/>
    </source>
</evidence>
<evidence type="ECO:0000256" key="2">
    <source>
        <dbReference type="ARBA" id="ARBA00010930"/>
    </source>
</evidence>
<dbReference type="InterPro" id="IPR003231">
    <property type="entry name" value="ACP"/>
</dbReference>
<evidence type="ECO:0000256" key="4">
    <source>
        <dbReference type="ARBA" id="ARBA00022450"/>
    </source>
</evidence>
<dbReference type="InterPro" id="IPR036736">
    <property type="entry name" value="ACP-like_sf"/>
</dbReference>
<dbReference type="InterPro" id="IPR006162">
    <property type="entry name" value="Ppantetheine_attach_site"/>
</dbReference>
<dbReference type="GO" id="GO:0000036">
    <property type="term" value="F:acyl carrier activity"/>
    <property type="evidence" value="ECO:0007669"/>
    <property type="project" value="TreeGrafter"/>
</dbReference>
<keyword evidence="3" id="KW-0813">Transport</keyword>
<evidence type="ECO:0000256" key="8">
    <source>
        <dbReference type="ARBA" id="ARBA00022946"/>
    </source>
</evidence>
<keyword evidence="6" id="KW-0597">Phosphoprotein</keyword>
<evidence type="ECO:0000256" key="11">
    <source>
        <dbReference type="ARBA" id="ARBA00023128"/>
    </source>
</evidence>
<dbReference type="PANTHER" id="PTHR20863">
    <property type="entry name" value="ACYL CARRIER PROTEIN"/>
    <property type="match status" value="1"/>
</dbReference>
<dbReference type="OrthoDB" id="448946at2759"/>
<dbReference type="SUPFAM" id="SSF47336">
    <property type="entry name" value="ACP-like"/>
    <property type="match status" value="1"/>
</dbReference>
<comment type="subcellular location">
    <subcellularLocation>
        <location evidence="1">Mitochondrion</location>
    </subcellularLocation>
</comment>
<evidence type="ECO:0000256" key="12">
    <source>
        <dbReference type="ARBA" id="ARBA00023160"/>
    </source>
</evidence>
<dbReference type="EMBL" id="JXLN01010279">
    <property type="protein sequence ID" value="KPM05448.1"/>
    <property type="molecule type" value="Genomic_DNA"/>
</dbReference>
<dbReference type="AlphaFoldDB" id="A0A132A366"/>
<dbReference type="Pfam" id="PF00550">
    <property type="entry name" value="PP-binding"/>
    <property type="match status" value="1"/>
</dbReference>
<evidence type="ECO:0000256" key="10">
    <source>
        <dbReference type="ARBA" id="ARBA00023098"/>
    </source>
</evidence>
<keyword evidence="11" id="KW-0496">Mitochondrion</keyword>
<evidence type="ECO:0000256" key="5">
    <source>
        <dbReference type="ARBA" id="ARBA00022516"/>
    </source>
</evidence>
<keyword evidence="4 13" id="KW-0596">Phosphopantetheine</keyword>
<evidence type="ECO:0000256" key="9">
    <source>
        <dbReference type="ARBA" id="ARBA00022982"/>
    </source>
</evidence>
<keyword evidence="12 13" id="KW-0275">Fatty acid biosynthesis</keyword>
<dbReference type="Proteomes" id="UP000616769">
    <property type="component" value="Unassembled WGS sequence"/>
</dbReference>
<accession>A0A132A366</accession>
<evidence type="ECO:0000256" key="6">
    <source>
        <dbReference type="ARBA" id="ARBA00022553"/>
    </source>
</evidence>
<dbReference type="PROSITE" id="PS00012">
    <property type="entry name" value="PHOSPHOPANTETHEINE"/>
    <property type="match status" value="1"/>
</dbReference>
<organism evidence="14 15">
    <name type="scientific">Sarcoptes scabiei</name>
    <name type="common">Itch mite</name>
    <name type="synonym">Acarus scabiei</name>
    <dbReference type="NCBI Taxonomy" id="52283"/>
    <lineage>
        <taxon>Eukaryota</taxon>
        <taxon>Metazoa</taxon>
        <taxon>Ecdysozoa</taxon>
        <taxon>Arthropoda</taxon>
        <taxon>Chelicerata</taxon>
        <taxon>Arachnida</taxon>
        <taxon>Acari</taxon>
        <taxon>Acariformes</taxon>
        <taxon>Sarcoptiformes</taxon>
        <taxon>Astigmata</taxon>
        <taxon>Psoroptidia</taxon>
        <taxon>Sarcoptoidea</taxon>
        <taxon>Sarcoptidae</taxon>
        <taxon>Sarcoptinae</taxon>
        <taxon>Sarcoptes</taxon>
    </lineage>
</organism>
<gene>
    <name evidence="14" type="ORF">QR98_0039100</name>
</gene>
<evidence type="ECO:0000313" key="15">
    <source>
        <dbReference type="Proteomes" id="UP000616769"/>
    </source>
</evidence>
<keyword evidence="8" id="KW-0809">Transit peptide</keyword>
<dbReference type="PROSITE" id="PS50075">
    <property type="entry name" value="CARRIER"/>
    <property type="match status" value="1"/>
</dbReference>
<keyword evidence="9" id="KW-0249">Electron transport</keyword>
<dbReference type="InterPro" id="IPR009081">
    <property type="entry name" value="PP-bd_ACP"/>
</dbReference>
<comment type="caution">
    <text evidence="14">The sequence shown here is derived from an EMBL/GenBank/DDBJ whole genome shotgun (WGS) entry which is preliminary data.</text>
</comment>
<comment type="function">
    <text evidence="13">Carrier of the growing fatty acid chain in fatty acid biosynthesis.</text>
</comment>
<name>A0A132A366_SARSC</name>
<dbReference type="GO" id="GO:0000035">
    <property type="term" value="F:acyl binding"/>
    <property type="evidence" value="ECO:0007669"/>
    <property type="project" value="TreeGrafter"/>
</dbReference>
<evidence type="ECO:0000256" key="13">
    <source>
        <dbReference type="RuleBase" id="RU000722"/>
    </source>
</evidence>
<protein>
    <recommendedName>
        <fullName evidence="13">Acyl carrier protein</fullName>
    </recommendedName>
</protein>
<evidence type="ECO:0000313" key="14">
    <source>
        <dbReference type="EMBL" id="KPM05448.1"/>
    </source>
</evidence>
<evidence type="ECO:0000256" key="1">
    <source>
        <dbReference type="ARBA" id="ARBA00004173"/>
    </source>
</evidence>